<keyword evidence="6" id="KW-1185">Reference proteome</keyword>
<dbReference type="AlphaFoldDB" id="A0A507D0C0"/>
<dbReference type="PANTHER" id="PTHR14167:SF116">
    <property type="entry name" value="CAP, ISOFORM AC"/>
    <property type="match status" value="1"/>
</dbReference>
<accession>A0A507D0C0</accession>
<comment type="caution">
    <text evidence="5">The sequence shown here is derived from an EMBL/GenBank/DDBJ whole genome shotgun (WGS) entry which is preliminary data.</text>
</comment>
<dbReference type="EMBL" id="QEAP01001471">
    <property type="protein sequence ID" value="TPX44751.1"/>
    <property type="molecule type" value="Genomic_DNA"/>
</dbReference>
<dbReference type="Pfam" id="PF00018">
    <property type="entry name" value="SH3_1"/>
    <property type="match status" value="1"/>
</dbReference>
<dbReference type="Proteomes" id="UP000320333">
    <property type="component" value="Unassembled WGS sequence"/>
</dbReference>
<name>A0A507D0C0_9FUNG</name>
<proteinExistence type="predicted"/>
<dbReference type="InterPro" id="IPR050384">
    <property type="entry name" value="Endophilin_SH3RF"/>
</dbReference>
<reference evidence="5 6" key="1">
    <citation type="journal article" date="2019" name="Sci. Rep.">
        <title>Comparative genomics of chytrid fungi reveal insights into the obligate biotrophic and pathogenic lifestyle of Synchytrium endobioticum.</title>
        <authorList>
            <person name="van de Vossenberg B.T.L.H."/>
            <person name="Warris S."/>
            <person name="Nguyen H.D.T."/>
            <person name="van Gent-Pelzer M.P.E."/>
            <person name="Joly D.L."/>
            <person name="van de Geest H.C."/>
            <person name="Bonants P.J.M."/>
            <person name="Smith D.S."/>
            <person name="Levesque C.A."/>
            <person name="van der Lee T.A.J."/>
        </authorList>
    </citation>
    <scope>NUCLEOTIDE SEQUENCE [LARGE SCALE GENOMIC DNA]</scope>
    <source>
        <strain evidence="5 6">CBS 675.73</strain>
    </source>
</reference>
<dbReference type="InterPro" id="IPR036028">
    <property type="entry name" value="SH3-like_dom_sf"/>
</dbReference>
<keyword evidence="1 2" id="KW-0728">SH3 domain</keyword>
<feature type="domain" description="SH3" evidence="4">
    <location>
        <begin position="91"/>
        <end position="152"/>
    </location>
</feature>
<protein>
    <recommendedName>
        <fullName evidence="4">SH3 domain-containing protein</fullName>
    </recommendedName>
</protein>
<feature type="domain" description="SH3" evidence="4">
    <location>
        <begin position="188"/>
        <end position="249"/>
    </location>
</feature>
<dbReference type="PROSITE" id="PS50002">
    <property type="entry name" value="SH3"/>
    <property type="match status" value="2"/>
</dbReference>
<dbReference type="OrthoDB" id="5340910at2759"/>
<dbReference type="PANTHER" id="PTHR14167">
    <property type="entry name" value="SH3 DOMAIN-CONTAINING"/>
    <property type="match status" value="1"/>
</dbReference>
<dbReference type="SUPFAM" id="SSF50044">
    <property type="entry name" value="SH3-domain"/>
    <property type="match status" value="2"/>
</dbReference>
<sequence>MGGVFGLGAIAILVWIFIRCRRVRRNSGMGFTATQLPDNELTLPRHNLELKTKSNSSSPNGTLRLPPPSPKIAASLSRPKLAATTTAPIITKHEIVKVIHSYAPAAVDELDLVEGDDLILIKRFDDGWAVGMQPVSGRQGVFPLICVATAEATPKSGEKGGFIDTTRLSKRMSSIASRSSSPLNAGGQGKDKVPVLFGYEALQEDELTLVPGDELIIVKRFDDGWGVGLIPATGMKGAFPLVCVTGGDGGAGKTASIISKRTSSFIF</sequence>
<evidence type="ECO:0000256" key="3">
    <source>
        <dbReference type="SAM" id="MobiDB-lite"/>
    </source>
</evidence>
<evidence type="ECO:0000256" key="2">
    <source>
        <dbReference type="PROSITE-ProRule" id="PRU00192"/>
    </source>
</evidence>
<evidence type="ECO:0000313" key="5">
    <source>
        <dbReference type="EMBL" id="TPX44751.1"/>
    </source>
</evidence>
<gene>
    <name evidence="5" type="ORF">CcCBS67573_g10397</name>
</gene>
<dbReference type="STRING" id="246404.A0A507D0C0"/>
<feature type="region of interest" description="Disordered" evidence="3">
    <location>
        <begin position="51"/>
        <end position="77"/>
    </location>
</feature>
<evidence type="ECO:0000259" key="4">
    <source>
        <dbReference type="PROSITE" id="PS50002"/>
    </source>
</evidence>
<dbReference type="GO" id="GO:0005737">
    <property type="term" value="C:cytoplasm"/>
    <property type="evidence" value="ECO:0007669"/>
    <property type="project" value="TreeGrafter"/>
</dbReference>
<dbReference type="SMART" id="SM00326">
    <property type="entry name" value="SH3"/>
    <property type="match status" value="2"/>
</dbReference>
<organism evidence="5 6">
    <name type="scientific">Chytriomyces confervae</name>
    <dbReference type="NCBI Taxonomy" id="246404"/>
    <lineage>
        <taxon>Eukaryota</taxon>
        <taxon>Fungi</taxon>
        <taxon>Fungi incertae sedis</taxon>
        <taxon>Chytridiomycota</taxon>
        <taxon>Chytridiomycota incertae sedis</taxon>
        <taxon>Chytridiomycetes</taxon>
        <taxon>Chytridiales</taxon>
        <taxon>Chytriomycetaceae</taxon>
        <taxon>Chytriomyces</taxon>
    </lineage>
</organism>
<dbReference type="InterPro" id="IPR001452">
    <property type="entry name" value="SH3_domain"/>
</dbReference>
<dbReference type="Gene3D" id="2.30.30.40">
    <property type="entry name" value="SH3 Domains"/>
    <property type="match status" value="2"/>
</dbReference>
<evidence type="ECO:0000313" key="6">
    <source>
        <dbReference type="Proteomes" id="UP000320333"/>
    </source>
</evidence>
<dbReference type="Pfam" id="PF14604">
    <property type="entry name" value="SH3_9"/>
    <property type="match status" value="1"/>
</dbReference>
<evidence type="ECO:0000256" key="1">
    <source>
        <dbReference type="ARBA" id="ARBA00022443"/>
    </source>
</evidence>